<dbReference type="STRING" id="626522.GCWU000325_00046"/>
<evidence type="ECO:0000313" key="1">
    <source>
        <dbReference type="EMBL" id="EEX73059.1"/>
    </source>
</evidence>
<dbReference type="AlphaFoldDB" id="C9LCV1"/>
<organism evidence="1 2">
    <name type="scientific">Alloprevotella tannerae ATCC 51259</name>
    <dbReference type="NCBI Taxonomy" id="626522"/>
    <lineage>
        <taxon>Bacteria</taxon>
        <taxon>Pseudomonadati</taxon>
        <taxon>Bacteroidota</taxon>
        <taxon>Bacteroidia</taxon>
        <taxon>Bacteroidales</taxon>
        <taxon>Prevotellaceae</taxon>
        <taxon>Alloprevotella</taxon>
    </lineage>
</organism>
<keyword evidence="2" id="KW-1185">Reference proteome</keyword>
<dbReference type="EMBL" id="ACIJ02000001">
    <property type="protein sequence ID" value="EEX73059.1"/>
    <property type="molecule type" value="Genomic_DNA"/>
</dbReference>
<evidence type="ECO:0000313" key="2">
    <source>
        <dbReference type="Proteomes" id="UP000003460"/>
    </source>
</evidence>
<sequence length="75" mass="9032">MVLIYLIINYLFRYRAKVHREKREVSRAKVEIKTKQRKNYPTKKQINDIETTNQTKEKASRPILAKPNKLQFISL</sequence>
<comment type="caution">
    <text evidence="1">The sequence shown here is derived from an EMBL/GenBank/DDBJ whole genome shotgun (WGS) entry which is preliminary data.</text>
</comment>
<reference evidence="1" key="1">
    <citation type="submission" date="2009-09" db="EMBL/GenBank/DDBJ databases">
        <authorList>
            <person name="Weinstock G."/>
            <person name="Sodergren E."/>
            <person name="Clifton S."/>
            <person name="Fulton L."/>
            <person name="Fulton B."/>
            <person name="Courtney L."/>
            <person name="Fronick C."/>
            <person name="Harrison M."/>
            <person name="Strong C."/>
            <person name="Farmer C."/>
            <person name="Delahaunty K."/>
            <person name="Markovic C."/>
            <person name="Hall O."/>
            <person name="Minx P."/>
            <person name="Tomlinson C."/>
            <person name="Mitreva M."/>
            <person name="Nelson J."/>
            <person name="Hou S."/>
            <person name="Wollam A."/>
            <person name="Pepin K.H."/>
            <person name="Johnson M."/>
            <person name="Bhonagiri V."/>
            <person name="Nash W.E."/>
            <person name="Warren W."/>
            <person name="Chinwalla A."/>
            <person name="Mardis E.R."/>
            <person name="Wilson R.K."/>
        </authorList>
    </citation>
    <scope>NUCLEOTIDE SEQUENCE [LARGE SCALE GENOMIC DNA]</scope>
    <source>
        <strain evidence="1">ATCC 51259</strain>
    </source>
</reference>
<name>C9LCV1_9BACT</name>
<gene>
    <name evidence="1" type="ORF">GCWU000325_00046</name>
</gene>
<proteinExistence type="predicted"/>
<dbReference type="HOGENOM" id="CLU_2668065_0_0_10"/>
<accession>C9LCV1</accession>
<protein>
    <submittedName>
        <fullName evidence="1">Uncharacterized protein</fullName>
    </submittedName>
</protein>
<dbReference type="Proteomes" id="UP000003460">
    <property type="component" value="Unassembled WGS sequence"/>
</dbReference>